<accession>A4U1P7</accession>
<dbReference type="AlphaFoldDB" id="A4U1P7"/>
<organism evidence="1">
    <name type="scientific">Magnetospirillum gryphiswaldense</name>
    <dbReference type="NCBI Taxonomy" id="55518"/>
    <lineage>
        <taxon>Bacteria</taxon>
        <taxon>Pseudomonadati</taxon>
        <taxon>Pseudomonadota</taxon>
        <taxon>Alphaproteobacteria</taxon>
        <taxon>Rhodospirillales</taxon>
        <taxon>Rhodospirillaceae</taxon>
        <taxon>Magnetospirillum</taxon>
    </lineage>
</organism>
<dbReference type="RefSeq" id="WP_024079253.1">
    <property type="nucleotide sequence ID" value="NZ_CP027527.1"/>
</dbReference>
<gene>
    <name evidence="1" type="ORF">MGR_3157</name>
</gene>
<proteinExistence type="predicted"/>
<evidence type="ECO:0000313" key="1">
    <source>
        <dbReference type="EMBL" id="CAM76804.1"/>
    </source>
</evidence>
<dbReference type="EMBL" id="CU459003">
    <property type="protein sequence ID" value="CAM76804.1"/>
    <property type="molecule type" value="Genomic_DNA"/>
</dbReference>
<name>A4U1P7_9PROT</name>
<reference evidence="1" key="1">
    <citation type="journal article" date="2007" name="J. Bacteriol.">
        <title>Comparative genome analysis of four magnetotactic bacteria reveals a complex set of group-specific genes implicated in magnetosome biomineralization and function.</title>
        <authorList>
            <person name="Richter M."/>
            <person name="Kube M."/>
            <person name="Bazylinski D.A."/>
            <person name="Lombardot T."/>
            <person name="Gloeckner F.O."/>
            <person name="Reinhardt R."/>
            <person name="Schueler D."/>
        </authorList>
    </citation>
    <scope>NUCLEOTIDE SEQUENCE</scope>
    <source>
        <strain evidence="1">MSR-1</strain>
    </source>
</reference>
<sequence>MARNGHEEKIRLLRSLAFRIHRKEPADEALRDCFEAEGRGGRHRQWRQAGQVLESDGFVPALLAAELIGTEAAIVMAVLEKAKDHRLMSDAITSLADHWETSDS</sequence>
<protein>
    <submittedName>
        <fullName evidence="1">Uncharacterized protein</fullName>
    </submittedName>
</protein>